<evidence type="ECO:0000259" key="4">
    <source>
        <dbReference type="PROSITE" id="PS50977"/>
    </source>
</evidence>
<evidence type="ECO:0000313" key="6">
    <source>
        <dbReference type="Proteomes" id="UP001225034"/>
    </source>
</evidence>
<feature type="domain" description="HTH tetR-type" evidence="4">
    <location>
        <begin position="9"/>
        <end position="69"/>
    </location>
</feature>
<dbReference type="InterPro" id="IPR001647">
    <property type="entry name" value="HTH_TetR"/>
</dbReference>
<accession>A0ABT9YD20</accession>
<dbReference type="Pfam" id="PF00440">
    <property type="entry name" value="TetR_N"/>
    <property type="match status" value="1"/>
</dbReference>
<feature type="DNA-binding region" description="H-T-H motif" evidence="3">
    <location>
        <begin position="32"/>
        <end position="51"/>
    </location>
</feature>
<keyword evidence="2 3" id="KW-0238">DNA-binding</keyword>
<dbReference type="EMBL" id="JAUSUA010000001">
    <property type="protein sequence ID" value="MDQ0205750.1"/>
    <property type="molecule type" value="Genomic_DNA"/>
</dbReference>
<sequence>MDKRSIKRQRMWQYFIEATADIINEEGFDHITIRKIADKAGYNSGTLYNYFSELSHVIFFASMRFLKPYTNDVAEYLSRGNTSLEKYLLGWECLCKHSFKQPQLFHAVFIMDLGNKPDALFEEYYQVYSSDINDFPEDLKPVLFQRSMTKRGLSLLEKANQEGLIEEKQVETITELTTLIWQGMLTNLLNNRYQFTPEEATEHTMRYIRQIVMNSNVFTVPPQKND</sequence>
<dbReference type="Proteomes" id="UP001225034">
    <property type="component" value="Unassembled WGS sequence"/>
</dbReference>
<reference evidence="5 6" key="1">
    <citation type="submission" date="2023-07" db="EMBL/GenBank/DDBJ databases">
        <title>Genomic Encyclopedia of Type Strains, Phase IV (KMG-IV): sequencing the most valuable type-strain genomes for metagenomic binning, comparative biology and taxonomic classification.</title>
        <authorList>
            <person name="Goeker M."/>
        </authorList>
    </citation>
    <scope>NUCLEOTIDE SEQUENCE [LARGE SCALE GENOMIC DNA]</scope>
    <source>
        <strain evidence="5 6">DSM 19154</strain>
    </source>
</reference>
<evidence type="ECO:0000313" key="5">
    <source>
        <dbReference type="EMBL" id="MDQ0205750.1"/>
    </source>
</evidence>
<dbReference type="SUPFAM" id="SSF46689">
    <property type="entry name" value="Homeodomain-like"/>
    <property type="match status" value="1"/>
</dbReference>
<evidence type="ECO:0000256" key="3">
    <source>
        <dbReference type="PROSITE-ProRule" id="PRU00335"/>
    </source>
</evidence>
<dbReference type="InterPro" id="IPR009057">
    <property type="entry name" value="Homeodomain-like_sf"/>
</dbReference>
<dbReference type="InterPro" id="IPR050624">
    <property type="entry name" value="HTH-type_Tx_Regulator"/>
</dbReference>
<keyword evidence="1" id="KW-0678">Repressor</keyword>
<dbReference type="PROSITE" id="PS50977">
    <property type="entry name" value="HTH_TETR_2"/>
    <property type="match status" value="1"/>
</dbReference>
<dbReference type="RefSeq" id="WP_306979649.1">
    <property type="nucleotide sequence ID" value="NZ_JAUSUA010000001.1"/>
</dbReference>
<dbReference type="Gene3D" id="1.10.357.10">
    <property type="entry name" value="Tetracycline Repressor, domain 2"/>
    <property type="match status" value="1"/>
</dbReference>
<evidence type="ECO:0000256" key="2">
    <source>
        <dbReference type="ARBA" id="ARBA00023125"/>
    </source>
</evidence>
<keyword evidence="6" id="KW-1185">Reference proteome</keyword>
<proteinExistence type="predicted"/>
<protein>
    <submittedName>
        <fullName evidence="5">AcrR family transcriptional regulator</fullName>
    </submittedName>
</protein>
<comment type="caution">
    <text evidence="5">The sequence shown here is derived from an EMBL/GenBank/DDBJ whole genome shotgun (WGS) entry which is preliminary data.</text>
</comment>
<evidence type="ECO:0000256" key="1">
    <source>
        <dbReference type="ARBA" id="ARBA00022491"/>
    </source>
</evidence>
<name>A0ABT9YD20_9BACI</name>
<dbReference type="PANTHER" id="PTHR43479">
    <property type="entry name" value="ACREF/ENVCD OPERON REPRESSOR-RELATED"/>
    <property type="match status" value="1"/>
</dbReference>
<gene>
    <name evidence="5" type="ORF">J2S05_000524</name>
</gene>
<organism evidence="5 6">
    <name type="scientific">Alkalicoccobacillus murimartini</name>
    <dbReference type="NCBI Taxonomy" id="171685"/>
    <lineage>
        <taxon>Bacteria</taxon>
        <taxon>Bacillati</taxon>
        <taxon>Bacillota</taxon>
        <taxon>Bacilli</taxon>
        <taxon>Bacillales</taxon>
        <taxon>Bacillaceae</taxon>
        <taxon>Alkalicoccobacillus</taxon>
    </lineage>
</organism>
<dbReference type="PANTHER" id="PTHR43479:SF11">
    <property type="entry name" value="ACREF_ENVCD OPERON REPRESSOR-RELATED"/>
    <property type="match status" value="1"/>
</dbReference>